<reference evidence="2 3" key="1">
    <citation type="submission" date="2012-08" db="EMBL/GenBank/DDBJ databases">
        <title>Oryza genome evolution.</title>
        <authorList>
            <person name="Wing R.A."/>
        </authorList>
    </citation>
    <scope>NUCLEOTIDE SEQUENCE</scope>
</reference>
<protein>
    <submittedName>
        <fullName evidence="2">Uncharacterized protein</fullName>
    </submittedName>
</protein>
<dbReference type="AlphaFoldDB" id="A0A0D9XRB9"/>
<evidence type="ECO:0000256" key="1">
    <source>
        <dbReference type="SAM" id="MobiDB-lite"/>
    </source>
</evidence>
<dbReference type="EnsemblPlants" id="LPERR11G08670.1">
    <property type="protein sequence ID" value="LPERR11G08670.1"/>
    <property type="gene ID" value="LPERR11G08670"/>
</dbReference>
<sequence length="243" mass="27726">MKQVEEQYNNRRYRIHCLHRDKKPRPTHVSPEDWAWLIKHVWSNEDFQRNRETGEWPTAMLVWRATYQKADGTWSVPNGAEVLAELNEVAQSQHENISSASVPLVEHFALVLGRKVNHSRGVGFRAINGVAKERLRFLAQVDAAEKHAAAAQERADAAEQRAVAMEDQVRKLDEANARLEEEQQSQREELNSQKKTVEGQVTDVERMVQLKPDEQMARYFSRLASSNGVPFSQASSDAANNQV</sequence>
<reference evidence="3" key="2">
    <citation type="submission" date="2013-12" db="EMBL/GenBank/DDBJ databases">
        <authorList>
            <person name="Yu Y."/>
            <person name="Lee S."/>
            <person name="de Baynast K."/>
            <person name="Wissotski M."/>
            <person name="Liu L."/>
            <person name="Talag J."/>
            <person name="Goicoechea J."/>
            <person name="Angelova A."/>
            <person name="Jetty R."/>
            <person name="Kudrna D."/>
            <person name="Golser W."/>
            <person name="Rivera L."/>
            <person name="Zhang J."/>
            <person name="Wing R."/>
        </authorList>
    </citation>
    <scope>NUCLEOTIDE SEQUENCE</scope>
</reference>
<evidence type="ECO:0000313" key="2">
    <source>
        <dbReference type="EnsemblPlants" id="LPERR11G08670.1"/>
    </source>
</evidence>
<dbReference type="Proteomes" id="UP000032180">
    <property type="component" value="Chromosome 11"/>
</dbReference>
<organism evidence="2 3">
    <name type="scientific">Leersia perrieri</name>
    <dbReference type="NCBI Taxonomy" id="77586"/>
    <lineage>
        <taxon>Eukaryota</taxon>
        <taxon>Viridiplantae</taxon>
        <taxon>Streptophyta</taxon>
        <taxon>Embryophyta</taxon>
        <taxon>Tracheophyta</taxon>
        <taxon>Spermatophyta</taxon>
        <taxon>Magnoliopsida</taxon>
        <taxon>Liliopsida</taxon>
        <taxon>Poales</taxon>
        <taxon>Poaceae</taxon>
        <taxon>BOP clade</taxon>
        <taxon>Oryzoideae</taxon>
        <taxon>Oryzeae</taxon>
        <taxon>Oryzinae</taxon>
        <taxon>Leersia</taxon>
    </lineage>
</organism>
<dbReference type="Gramene" id="LPERR11G08670.1">
    <property type="protein sequence ID" value="LPERR11G08670.1"/>
    <property type="gene ID" value="LPERR11G08670"/>
</dbReference>
<dbReference type="eggNOG" id="ENOG502SZTH">
    <property type="taxonomic scope" value="Eukaryota"/>
</dbReference>
<dbReference type="HOGENOM" id="CLU_091505_0_0_1"/>
<proteinExistence type="predicted"/>
<accession>A0A0D9XRB9</accession>
<feature type="region of interest" description="Disordered" evidence="1">
    <location>
        <begin position="181"/>
        <end position="200"/>
    </location>
</feature>
<evidence type="ECO:0000313" key="3">
    <source>
        <dbReference type="Proteomes" id="UP000032180"/>
    </source>
</evidence>
<name>A0A0D9XRB9_9ORYZ</name>
<keyword evidence="3" id="KW-1185">Reference proteome</keyword>
<reference evidence="2" key="3">
    <citation type="submission" date="2015-04" db="UniProtKB">
        <authorList>
            <consortium name="EnsemblPlants"/>
        </authorList>
    </citation>
    <scope>IDENTIFICATION</scope>
</reference>